<evidence type="ECO:0000313" key="8">
    <source>
        <dbReference type="EMBL" id="QHQ36831.1"/>
    </source>
</evidence>
<dbReference type="Proteomes" id="UP000464495">
    <property type="component" value="Chromosome"/>
</dbReference>
<dbReference type="SUPFAM" id="SSF69287">
    <property type="entry name" value="Urease metallochaperone UreE, N-terminal domain"/>
    <property type="match status" value="1"/>
</dbReference>
<feature type="region of interest" description="Disordered" evidence="6">
    <location>
        <begin position="133"/>
        <end position="158"/>
    </location>
</feature>
<dbReference type="PIRSF" id="PIRSF036402">
    <property type="entry name" value="Ureas_acces_UreE"/>
    <property type="match status" value="1"/>
</dbReference>
<dbReference type="InterPro" id="IPR036118">
    <property type="entry name" value="UreE_N_sf"/>
</dbReference>
<proteinExistence type="inferred from homology"/>
<dbReference type="InterPro" id="IPR004029">
    <property type="entry name" value="UreE_N"/>
</dbReference>
<dbReference type="InterPro" id="IPR007864">
    <property type="entry name" value="UreE_C_dom"/>
</dbReference>
<evidence type="ECO:0000256" key="5">
    <source>
        <dbReference type="HAMAP-Rule" id="MF_00822"/>
    </source>
</evidence>
<dbReference type="GO" id="GO:0051082">
    <property type="term" value="F:unfolded protein binding"/>
    <property type="evidence" value="ECO:0007669"/>
    <property type="project" value="UniProtKB-UniRule"/>
</dbReference>
<evidence type="ECO:0000259" key="7">
    <source>
        <dbReference type="SMART" id="SM00988"/>
    </source>
</evidence>
<keyword evidence="3 5" id="KW-0533">Nickel</keyword>
<dbReference type="Pfam" id="PF02814">
    <property type="entry name" value="UreE_N"/>
    <property type="match status" value="1"/>
</dbReference>
<name>A0A6P1T4Y3_9RHOB</name>
<comment type="similarity">
    <text evidence="5">Belongs to the UreE family.</text>
</comment>
<dbReference type="SUPFAM" id="SSF69737">
    <property type="entry name" value="Urease metallochaperone UreE, C-terminal domain"/>
    <property type="match status" value="1"/>
</dbReference>
<dbReference type="InterPro" id="IPR012406">
    <property type="entry name" value="UreE"/>
</dbReference>
<dbReference type="RefSeq" id="WP_161863374.1">
    <property type="nucleotide sequence ID" value="NZ_CP046620.1"/>
</dbReference>
<dbReference type="GO" id="GO:0016151">
    <property type="term" value="F:nickel cation binding"/>
    <property type="evidence" value="ECO:0007669"/>
    <property type="project" value="UniProtKB-UniRule"/>
</dbReference>
<dbReference type="NCBIfam" id="NF009751">
    <property type="entry name" value="PRK13261.1-1"/>
    <property type="match status" value="1"/>
</dbReference>
<evidence type="ECO:0000256" key="2">
    <source>
        <dbReference type="ARBA" id="ARBA00022490"/>
    </source>
</evidence>
<dbReference type="GO" id="GO:0019627">
    <property type="term" value="P:urea metabolic process"/>
    <property type="evidence" value="ECO:0007669"/>
    <property type="project" value="InterPro"/>
</dbReference>
<protein>
    <recommendedName>
        <fullName evidence="5">Urease accessory protein UreE</fullName>
    </recommendedName>
</protein>
<reference evidence="8 9" key="1">
    <citation type="submission" date="2019-12" db="EMBL/GenBank/DDBJ databases">
        <title>Complete genome sequence of Algicella marina strain 9Alg 56(T) isolated from the red alga Tichocarpus crinitus.</title>
        <authorList>
            <person name="Kim S.-G."/>
            <person name="Nedashkovskaya O.I."/>
        </authorList>
    </citation>
    <scope>NUCLEOTIDE SEQUENCE [LARGE SCALE GENOMIC DNA]</scope>
    <source>
        <strain evidence="8 9">9Alg 56</strain>
    </source>
</reference>
<dbReference type="SMART" id="SM00988">
    <property type="entry name" value="UreE_N"/>
    <property type="match status" value="1"/>
</dbReference>
<evidence type="ECO:0000313" key="9">
    <source>
        <dbReference type="Proteomes" id="UP000464495"/>
    </source>
</evidence>
<feature type="compositionally biased region" description="Basic residues" evidence="6">
    <location>
        <begin position="141"/>
        <end position="158"/>
    </location>
</feature>
<dbReference type="Gene3D" id="2.60.260.20">
    <property type="entry name" value="Urease metallochaperone UreE, N-terminal domain"/>
    <property type="match status" value="1"/>
</dbReference>
<dbReference type="GO" id="GO:0005737">
    <property type="term" value="C:cytoplasm"/>
    <property type="evidence" value="ECO:0007669"/>
    <property type="project" value="UniProtKB-SubCell"/>
</dbReference>
<keyword evidence="2 5" id="KW-0963">Cytoplasm</keyword>
<gene>
    <name evidence="5 8" type="primary">ureE</name>
    <name evidence="8" type="ORF">GO499_17405</name>
</gene>
<organism evidence="8 9">
    <name type="scientific">Algicella marina</name>
    <dbReference type="NCBI Taxonomy" id="2683284"/>
    <lineage>
        <taxon>Bacteria</taxon>
        <taxon>Pseudomonadati</taxon>
        <taxon>Pseudomonadota</taxon>
        <taxon>Alphaproteobacteria</taxon>
        <taxon>Rhodobacterales</taxon>
        <taxon>Paracoccaceae</taxon>
        <taxon>Algicella</taxon>
    </lineage>
</organism>
<dbReference type="EMBL" id="CP046620">
    <property type="protein sequence ID" value="QHQ36831.1"/>
    <property type="molecule type" value="Genomic_DNA"/>
</dbReference>
<evidence type="ECO:0000256" key="3">
    <source>
        <dbReference type="ARBA" id="ARBA00022596"/>
    </source>
</evidence>
<dbReference type="AlphaFoldDB" id="A0A6P1T4Y3"/>
<dbReference type="CDD" id="cd00571">
    <property type="entry name" value="UreE"/>
    <property type="match status" value="1"/>
</dbReference>
<evidence type="ECO:0000256" key="6">
    <source>
        <dbReference type="SAM" id="MobiDB-lite"/>
    </source>
</evidence>
<comment type="subcellular location">
    <subcellularLocation>
        <location evidence="1 5">Cytoplasm</location>
    </subcellularLocation>
</comment>
<dbReference type="Pfam" id="PF05194">
    <property type="entry name" value="UreE_C"/>
    <property type="match status" value="1"/>
</dbReference>
<dbReference type="KEGG" id="amaq:GO499_17405"/>
<dbReference type="GO" id="GO:0065003">
    <property type="term" value="P:protein-containing complex assembly"/>
    <property type="evidence" value="ECO:0007669"/>
    <property type="project" value="InterPro"/>
</dbReference>
<keyword evidence="9" id="KW-1185">Reference proteome</keyword>
<sequence length="158" mass="17539">MLKAQNVVNAPAPADATVTLAYDDRFRRRMAMQTDQGTPFLLDLPEARELRAGEALELEDGTCITIRAAPEDLMRAEAQDPNHLVRTAWHVGNRHLACEIHPGHLILRWDHVIAEMLEGLGCSVSRIEAPFQPEGGAYGHGRTHGHSHDHGHHHHSHA</sequence>
<accession>A0A6P1T4Y3</accession>
<comment type="function">
    <text evidence="5">Involved in urease metallocenter assembly. Binds nickel. Probably functions as a nickel donor during metallocenter assembly.</text>
</comment>
<evidence type="ECO:0000256" key="1">
    <source>
        <dbReference type="ARBA" id="ARBA00004496"/>
    </source>
</evidence>
<feature type="domain" description="UreE urease accessory N-terminal" evidence="7">
    <location>
        <begin position="1"/>
        <end position="64"/>
    </location>
</feature>
<dbReference type="HAMAP" id="MF_00822">
    <property type="entry name" value="UreE"/>
    <property type="match status" value="1"/>
</dbReference>
<keyword evidence="4 5" id="KW-0143">Chaperone</keyword>
<dbReference type="Gene3D" id="3.30.70.790">
    <property type="entry name" value="UreE, C-terminal domain"/>
    <property type="match status" value="1"/>
</dbReference>
<evidence type="ECO:0000256" key="4">
    <source>
        <dbReference type="ARBA" id="ARBA00023186"/>
    </source>
</evidence>
<dbReference type="GO" id="GO:0006457">
    <property type="term" value="P:protein folding"/>
    <property type="evidence" value="ECO:0007669"/>
    <property type="project" value="InterPro"/>
</dbReference>